<comment type="caution">
    <text evidence="1">The sequence shown here is derived from an EMBL/GenBank/DDBJ whole genome shotgun (WGS) entry which is preliminary data.</text>
</comment>
<dbReference type="GeneID" id="70244919"/>
<reference evidence="1" key="1">
    <citation type="submission" date="2021-12" db="EMBL/GenBank/DDBJ databases">
        <title>Convergent genome expansion in fungi linked to evolution of root-endophyte symbiosis.</title>
        <authorList>
            <consortium name="DOE Joint Genome Institute"/>
            <person name="Ke Y.-H."/>
            <person name="Bonito G."/>
            <person name="Liao H.-L."/>
            <person name="Looney B."/>
            <person name="Rojas-Flechas A."/>
            <person name="Nash J."/>
            <person name="Hameed K."/>
            <person name="Schadt C."/>
            <person name="Martin F."/>
            <person name="Crous P.W."/>
            <person name="Miettinen O."/>
            <person name="Magnuson J.K."/>
            <person name="Labbe J."/>
            <person name="Jacobson D."/>
            <person name="Doktycz M.J."/>
            <person name="Veneault-Fourrey C."/>
            <person name="Kuo A."/>
            <person name="Mondo S."/>
            <person name="Calhoun S."/>
            <person name="Riley R."/>
            <person name="Ohm R."/>
            <person name="LaButti K."/>
            <person name="Andreopoulos B."/>
            <person name="Pangilinan J."/>
            <person name="Nolan M."/>
            <person name="Tritt A."/>
            <person name="Clum A."/>
            <person name="Lipzen A."/>
            <person name="Daum C."/>
            <person name="Barry K."/>
            <person name="Grigoriev I.V."/>
            <person name="Vilgalys R."/>
        </authorList>
    </citation>
    <scope>NUCLEOTIDE SEQUENCE</scope>
    <source>
        <strain evidence="1">PMI_201</strain>
    </source>
</reference>
<keyword evidence="2" id="KW-1185">Reference proteome</keyword>
<organism evidence="1 2">
    <name type="scientific">Talaromyces proteolyticus</name>
    <dbReference type="NCBI Taxonomy" id="1131652"/>
    <lineage>
        <taxon>Eukaryota</taxon>
        <taxon>Fungi</taxon>
        <taxon>Dikarya</taxon>
        <taxon>Ascomycota</taxon>
        <taxon>Pezizomycotina</taxon>
        <taxon>Eurotiomycetes</taxon>
        <taxon>Eurotiomycetidae</taxon>
        <taxon>Eurotiales</taxon>
        <taxon>Trichocomaceae</taxon>
        <taxon>Talaromyces</taxon>
        <taxon>Talaromyces sect. Bacilispori</taxon>
    </lineage>
</organism>
<sequence length="239" mass="27509">MTVIKYFDAPHIIRFGMTSQNSGRSEMQVWRNGVHFKIKVSHDNIRGTDFEQQWIPLLDPEPIQSYGDRWNQLCDLVISHCIKVFQELAPNAPCWTNIHDYFYNPSYINGLYGITGSNVIPRIIEGPTNIHAYEMQPAPYNTIAIPDDLPVFDSKSIIPLDHKDDFKNPPKRVRLPDGNVAFFIPCKIWIQRWEGPGRSNAININESHQSNASYLLLYSLQIPRLDACARIPKVLWDCT</sequence>
<dbReference type="RefSeq" id="XP_046065841.1">
    <property type="nucleotide sequence ID" value="XM_046214632.1"/>
</dbReference>
<evidence type="ECO:0000313" key="2">
    <source>
        <dbReference type="Proteomes" id="UP001201262"/>
    </source>
</evidence>
<dbReference type="AlphaFoldDB" id="A0AAD4KEX0"/>
<proteinExistence type="predicted"/>
<name>A0AAD4KEX0_9EURO</name>
<protein>
    <submittedName>
        <fullName evidence="1">Uncharacterized protein</fullName>
    </submittedName>
</protein>
<dbReference type="Proteomes" id="UP001201262">
    <property type="component" value="Unassembled WGS sequence"/>
</dbReference>
<evidence type="ECO:0000313" key="1">
    <source>
        <dbReference type="EMBL" id="KAH8689487.1"/>
    </source>
</evidence>
<accession>A0AAD4KEX0</accession>
<dbReference type="EMBL" id="JAJTJA010000015">
    <property type="protein sequence ID" value="KAH8689487.1"/>
    <property type="molecule type" value="Genomic_DNA"/>
</dbReference>
<gene>
    <name evidence="1" type="ORF">BGW36DRAFT_365255</name>
</gene>